<dbReference type="Proteomes" id="UP000256856">
    <property type="component" value="Chromosome"/>
</dbReference>
<dbReference type="InterPro" id="IPR036986">
    <property type="entry name" value="S4_RNA-bd_sf"/>
</dbReference>
<dbReference type="Gene3D" id="3.10.290.10">
    <property type="entry name" value="RNA-binding S4 domain"/>
    <property type="match status" value="1"/>
</dbReference>
<proteinExistence type="inferred from homology"/>
<dbReference type="PRINTS" id="PR01040">
    <property type="entry name" value="TRNASYNTHTYR"/>
</dbReference>
<dbReference type="GO" id="GO:0005524">
    <property type="term" value="F:ATP binding"/>
    <property type="evidence" value="ECO:0007669"/>
    <property type="project" value="UniProtKB-UniRule"/>
</dbReference>
<dbReference type="SUPFAM" id="SSF52374">
    <property type="entry name" value="Nucleotidylyl transferase"/>
    <property type="match status" value="1"/>
</dbReference>
<dbReference type="PANTHER" id="PTHR11766">
    <property type="entry name" value="TYROSYL-TRNA SYNTHETASE"/>
    <property type="match status" value="1"/>
</dbReference>
<dbReference type="InterPro" id="IPR014729">
    <property type="entry name" value="Rossmann-like_a/b/a_fold"/>
</dbReference>
<evidence type="ECO:0000256" key="6">
    <source>
        <dbReference type="ARBA" id="ARBA00023146"/>
    </source>
</evidence>
<gene>
    <name evidence="8" type="primary">tyrS</name>
    <name evidence="11" type="ORF">C9I82_406</name>
</gene>
<dbReference type="GO" id="GO:0006437">
    <property type="term" value="P:tyrosyl-tRNA aminoacylation"/>
    <property type="evidence" value="ECO:0007669"/>
    <property type="project" value="UniProtKB-UniRule"/>
</dbReference>
<keyword evidence="8" id="KW-0963">Cytoplasm</keyword>
<dbReference type="GO" id="GO:0005829">
    <property type="term" value="C:cytosol"/>
    <property type="evidence" value="ECO:0007669"/>
    <property type="project" value="TreeGrafter"/>
</dbReference>
<feature type="short sequence motif" description="'KMSKS' region" evidence="8">
    <location>
        <begin position="235"/>
        <end position="239"/>
    </location>
</feature>
<keyword evidence="2 8" id="KW-0547">Nucleotide-binding</keyword>
<dbReference type="CDD" id="cd00805">
    <property type="entry name" value="TyrRS_core"/>
    <property type="match status" value="1"/>
</dbReference>
<dbReference type="EMBL" id="CP028374">
    <property type="protein sequence ID" value="AXN02359.1"/>
    <property type="molecule type" value="Genomic_DNA"/>
</dbReference>
<dbReference type="Pfam" id="PF00579">
    <property type="entry name" value="tRNA-synt_1b"/>
    <property type="match status" value="1"/>
</dbReference>
<evidence type="ECO:0000256" key="7">
    <source>
        <dbReference type="ARBA" id="ARBA00048248"/>
    </source>
</evidence>
<evidence type="ECO:0000256" key="5">
    <source>
        <dbReference type="ARBA" id="ARBA00022917"/>
    </source>
</evidence>
<comment type="similarity">
    <text evidence="8">Belongs to the class-I aminoacyl-tRNA synthetase family. TyrS type 1 subfamily.</text>
</comment>
<dbReference type="SUPFAM" id="SSF55174">
    <property type="entry name" value="Alpha-L RNA-binding motif"/>
    <property type="match status" value="1"/>
</dbReference>
<evidence type="ECO:0000256" key="9">
    <source>
        <dbReference type="PROSITE-ProRule" id="PRU00182"/>
    </source>
</evidence>
<protein>
    <recommendedName>
        <fullName evidence="8">Tyrosine--tRNA ligase</fullName>
        <ecNumber evidence="8">6.1.1.1</ecNumber>
    </recommendedName>
    <alternativeName>
        <fullName evidence="8">Tyrosyl-tRNA synthetase</fullName>
        <shortName evidence="8">TyrRS</shortName>
    </alternativeName>
</protein>
<evidence type="ECO:0000256" key="3">
    <source>
        <dbReference type="ARBA" id="ARBA00022840"/>
    </source>
</evidence>
<dbReference type="PROSITE" id="PS50889">
    <property type="entry name" value="S4"/>
    <property type="match status" value="1"/>
</dbReference>
<dbReference type="PANTHER" id="PTHR11766:SF0">
    <property type="entry name" value="TYROSINE--TRNA LIGASE, MITOCHONDRIAL"/>
    <property type="match status" value="1"/>
</dbReference>
<reference evidence="11 12" key="1">
    <citation type="submission" date="2018-03" db="EMBL/GenBank/DDBJ databases">
        <title>A parallel universe: an anciently diverged bacterial symbiosis in a Hawaiian planthopper (Hemiptera: Cixiidae) reveals rearranged nutritional responsibilities.</title>
        <authorList>
            <person name="Bennett G."/>
            <person name="Mao M."/>
        </authorList>
    </citation>
    <scope>NUCLEOTIDE SEQUENCE [LARGE SCALE GENOMIC DNA]</scope>
    <source>
        <strain evidence="11 12">OLIH</strain>
    </source>
</reference>
<dbReference type="InterPro" id="IPR002305">
    <property type="entry name" value="aa-tRNA-synth_Ic"/>
</dbReference>
<keyword evidence="5 8" id="KW-0648">Protein biosynthesis</keyword>
<evidence type="ECO:0000256" key="4">
    <source>
        <dbReference type="ARBA" id="ARBA00022884"/>
    </source>
</evidence>
<comment type="subunit">
    <text evidence="8">Homodimer.</text>
</comment>
<comment type="catalytic activity">
    <reaction evidence="7 8">
        <text>tRNA(Tyr) + L-tyrosine + ATP = L-tyrosyl-tRNA(Tyr) + AMP + diphosphate + H(+)</text>
        <dbReference type="Rhea" id="RHEA:10220"/>
        <dbReference type="Rhea" id="RHEA-COMP:9706"/>
        <dbReference type="Rhea" id="RHEA-COMP:9707"/>
        <dbReference type="ChEBI" id="CHEBI:15378"/>
        <dbReference type="ChEBI" id="CHEBI:30616"/>
        <dbReference type="ChEBI" id="CHEBI:33019"/>
        <dbReference type="ChEBI" id="CHEBI:58315"/>
        <dbReference type="ChEBI" id="CHEBI:78442"/>
        <dbReference type="ChEBI" id="CHEBI:78536"/>
        <dbReference type="ChEBI" id="CHEBI:456215"/>
        <dbReference type="EC" id="6.1.1.1"/>
    </reaction>
</comment>
<dbReference type="InterPro" id="IPR024088">
    <property type="entry name" value="Tyr-tRNA-ligase_bac-type"/>
</dbReference>
<feature type="domain" description="Tyrosine--tRNA ligase SYY-like C-terminal" evidence="10">
    <location>
        <begin position="340"/>
        <end position="423"/>
    </location>
</feature>
<keyword evidence="4 9" id="KW-0694">RNA-binding</keyword>
<keyword evidence="12" id="KW-1185">Reference proteome</keyword>
<feature type="binding site" evidence="8">
    <location>
        <position position="37"/>
    </location>
    <ligand>
        <name>L-tyrosine</name>
        <dbReference type="ChEBI" id="CHEBI:58315"/>
    </ligand>
</feature>
<feature type="binding site" evidence="8">
    <location>
        <position position="175"/>
    </location>
    <ligand>
        <name>L-tyrosine</name>
        <dbReference type="ChEBI" id="CHEBI:58315"/>
    </ligand>
</feature>
<dbReference type="InterPro" id="IPR001412">
    <property type="entry name" value="aa-tRNA-synth_I_CS"/>
</dbReference>
<dbReference type="FunFam" id="1.10.240.10:FF:000001">
    <property type="entry name" value="Tyrosine--tRNA ligase"/>
    <property type="match status" value="1"/>
</dbReference>
<evidence type="ECO:0000313" key="11">
    <source>
        <dbReference type="EMBL" id="AXN02359.1"/>
    </source>
</evidence>
<dbReference type="AlphaFoldDB" id="A0A346E054"/>
<dbReference type="GO" id="GO:0004831">
    <property type="term" value="F:tyrosine-tRNA ligase activity"/>
    <property type="evidence" value="ECO:0007669"/>
    <property type="project" value="UniProtKB-UniRule"/>
</dbReference>
<feature type="short sequence motif" description="'HIGH' region" evidence="8">
    <location>
        <begin position="42"/>
        <end position="51"/>
    </location>
</feature>
<dbReference type="Pfam" id="PF22421">
    <property type="entry name" value="SYY_C-terminal"/>
    <property type="match status" value="1"/>
</dbReference>
<comment type="subcellular location">
    <subcellularLocation>
        <location evidence="8">Cytoplasm</location>
    </subcellularLocation>
</comment>
<name>A0A346E054_9ENTR</name>
<feature type="binding site" evidence="8">
    <location>
        <position position="238"/>
    </location>
    <ligand>
        <name>ATP</name>
        <dbReference type="ChEBI" id="CHEBI:30616"/>
    </ligand>
</feature>
<sequence>MKNINLIKKLKKRGLIKNITNEKKLIRKIKNENIKLYCGFDPTAESLHLGHLIPIICLKHFQKYGHIPVILIGGATSIIGDPTLKKKERKKLSKKQTNKYTKKIKIQINKILKDKTNNKNLNIINNYTWFKNTKILNFLIKIGKYFSINNMINKDFIKKRIKNIKHGISFSEFSYNLLQSYDFYKLNKKHNVILQIGGADQWGNMISGIELIKKINKKKTFALTVPLLTKSNGEKFGKSEKQNIWLDEKKTSPYKFYQFWMNINDKEIYNLLKIFTFMKISKIKLLIKKNKKHEKKNIVQSILAKKITTMIHGEKNTKIAENITKILFHKKIKNITKKNIEQLKQGGIPHIKIKNNENINLTEILIKIKLTTSKTQARKIIISNAIMINNKKQKNTEHIIDKSEKLFNKYTIIKKGKKKHFMITWQ</sequence>
<dbReference type="NCBIfam" id="TIGR00234">
    <property type="entry name" value="tyrS"/>
    <property type="match status" value="1"/>
</dbReference>
<comment type="function">
    <text evidence="8">Catalyzes the attachment of tyrosine to tRNA(Tyr) in a two-step reaction: tyrosine is first activated by ATP to form Tyr-AMP and then transferred to the acceptor end of tRNA(Tyr).</text>
</comment>
<dbReference type="Gene3D" id="1.10.240.10">
    <property type="entry name" value="Tyrosyl-Transfer RNA Synthetase"/>
    <property type="match status" value="1"/>
</dbReference>
<dbReference type="InterPro" id="IPR024107">
    <property type="entry name" value="Tyr-tRNA-ligase_bac_1"/>
</dbReference>
<dbReference type="Gene3D" id="3.40.50.620">
    <property type="entry name" value="HUPs"/>
    <property type="match status" value="1"/>
</dbReference>
<dbReference type="PROSITE" id="PS00178">
    <property type="entry name" value="AA_TRNA_LIGASE_I"/>
    <property type="match status" value="1"/>
</dbReference>
<dbReference type="InterPro" id="IPR002307">
    <property type="entry name" value="Tyr-tRNA-ligase"/>
</dbReference>
<keyword evidence="3 8" id="KW-0067">ATP-binding</keyword>
<dbReference type="RefSeq" id="WP_115956184.1">
    <property type="nucleotide sequence ID" value="NZ_CP028374.1"/>
</dbReference>
<evidence type="ECO:0000256" key="1">
    <source>
        <dbReference type="ARBA" id="ARBA00022598"/>
    </source>
</evidence>
<evidence type="ECO:0000256" key="8">
    <source>
        <dbReference type="HAMAP-Rule" id="MF_02006"/>
    </source>
</evidence>
<evidence type="ECO:0000256" key="2">
    <source>
        <dbReference type="ARBA" id="ARBA00022741"/>
    </source>
</evidence>
<accession>A0A346E054</accession>
<dbReference type="KEGG" id="ppet:C9I82_406"/>
<dbReference type="GO" id="GO:0003723">
    <property type="term" value="F:RNA binding"/>
    <property type="evidence" value="ECO:0007669"/>
    <property type="project" value="UniProtKB-KW"/>
</dbReference>
<evidence type="ECO:0000259" key="10">
    <source>
        <dbReference type="Pfam" id="PF22421"/>
    </source>
</evidence>
<dbReference type="EC" id="6.1.1.1" evidence="8"/>
<organism evidence="11 12">
    <name type="scientific">Candidatus Purcelliella pentastirinorum</name>
    <dbReference type="NCBI Taxonomy" id="472834"/>
    <lineage>
        <taxon>Bacteria</taxon>
        <taxon>Pseudomonadati</taxon>
        <taxon>Pseudomonadota</taxon>
        <taxon>Gammaproteobacteria</taxon>
        <taxon>Enterobacterales</taxon>
        <taxon>Enterobacteriaceae</taxon>
        <taxon>Candidatus Purcelliella</taxon>
    </lineage>
</organism>
<keyword evidence="6 8" id="KW-0030">Aminoacyl-tRNA synthetase</keyword>
<feature type="binding site" evidence="8">
    <location>
        <position position="179"/>
    </location>
    <ligand>
        <name>L-tyrosine</name>
        <dbReference type="ChEBI" id="CHEBI:58315"/>
    </ligand>
</feature>
<dbReference type="InterPro" id="IPR054608">
    <property type="entry name" value="SYY-like_C"/>
</dbReference>
<keyword evidence="1 8" id="KW-0436">Ligase</keyword>
<dbReference type="HAMAP" id="MF_02006">
    <property type="entry name" value="Tyr_tRNA_synth_type1"/>
    <property type="match status" value="1"/>
</dbReference>
<evidence type="ECO:0000313" key="12">
    <source>
        <dbReference type="Proteomes" id="UP000256856"/>
    </source>
</evidence>
<dbReference type="OrthoDB" id="9804243at2"/>